<dbReference type="GO" id="GO:0030896">
    <property type="term" value="C:checkpoint clamp complex"/>
    <property type="evidence" value="ECO:0007669"/>
    <property type="project" value="InterPro"/>
</dbReference>
<gene>
    <name evidence="3" type="ORF">AWRI3579_g1984</name>
</gene>
<dbReference type="Gene3D" id="3.70.10.10">
    <property type="match status" value="1"/>
</dbReference>
<keyword evidence="2" id="KW-0539">Nucleus</keyword>
<dbReference type="GO" id="GO:0035861">
    <property type="term" value="C:site of double-strand break"/>
    <property type="evidence" value="ECO:0007669"/>
    <property type="project" value="TreeGrafter"/>
</dbReference>
<dbReference type="InParanoid" id="A0A1E5RFA8"/>
<dbReference type="Pfam" id="PF04005">
    <property type="entry name" value="Hus1"/>
    <property type="match status" value="1"/>
</dbReference>
<dbReference type="FunCoup" id="A0A1E5RFA8">
    <property type="interactions" value="204"/>
</dbReference>
<comment type="caution">
    <text evidence="3">The sequence shown here is derived from an EMBL/GenBank/DDBJ whole genome shotgun (WGS) entry which is preliminary data.</text>
</comment>
<proteinExistence type="predicted"/>
<dbReference type="PANTHER" id="PTHR12900:SF0">
    <property type="entry name" value="CHECKPOINT PROTEIN"/>
    <property type="match status" value="1"/>
</dbReference>
<dbReference type="OrthoDB" id="419537at2759"/>
<dbReference type="AlphaFoldDB" id="A0A1E5RFA8"/>
<dbReference type="InterPro" id="IPR007150">
    <property type="entry name" value="HUS1/Mec3"/>
</dbReference>
<dbReference type="GO" id="GO:0000723">
    <property type="term" value="P:telomere maintenance"/>
    <property type="evidence" value="ECO:0007669"/>
    <property type="project" value="TreeGrafter"/>
</dbReference>
<evidence type="ECO:0000256" key="1">
    <source>
        <dbReference type="ARBA" id="ARBA00004123"/>
    </source>
</evidence>
<sequence length="370" mass="42244">MRLQFHINSQDTSKEFSCFLKGLVLANSIRKSAVFKFKEDELLIILTSGSSSPMSSNTGSSSQSDSQLWLKINTDPLLQSYVIKTKRVDLSISMELALQPLIQILRQYDQMMKRGDQAHTSAQTMGNLEIKMMNVPKEWNLLILGGNLAQGNRSGSGQDNKLKNSGYGSLRVSFEEQVPGKPTPIKHVTFIPMKLLSSQYQLRQPVINADQIVYNLPQQNDMDEGKQFGKFMKRLDRFSGLEHLKVCGTTQELKLVVDEMDWFMEVKWNGVIDVLNRESMTQNEEERIANEEQMVIIRAKDWKMCTKLFEVLGEQTFLCISNKQYCLFNCTIKNTDSMDADTLSQSHDSLADQGNRFMDISFYISNCKSY</sequence>
<dbReference type="STRING" id="56408.A0A1E5RFA8"/>
<dbReference type="PANTHER" id="PTHR12900">
    <property type="entry name" value="MITOTIC AND DNA DAMAGE CHECKPOINT PROTEIN HUS1"/>
    <property type="match status" value="1"/>
</dbReference>
<comment type="subcellular location">
    <subcellularLocation>
        <location evidence="1">Nucleus</location>
    </subcellularLocation>
</comment>
<accession>A0A1E5RFA8</accession>
<evidence type="ECO:0000313" key="4">
    <source>
        <dbReference type="Proteomes" id="UP000095728"/>
    </source>
</evidence>
<dbReference type="Proteomes" id="UP000095728">
    <property type="component" value="Unassembled WGS sequence"/>
</dbReference>
<dbReference type="GO" id="GO:0044778">
    <property type="term" value="P:meiotic DNA integrity checkpoint signaling"/>
    <property type="evidence" value="ECO:0007669"/>
    <property type="project" value="TreeGrafter"/>
</dbReference>
<evidence type="ECO:0000313" key="3">
    <source>
        <dbReference type="EMBL" id="OEJ85575.1"/>
    </source>
</evidence>
<reference evidence="4" key="1">
    <citation type="journal article" date="2016" name="Genome Announc.">
        <title>Genome sequences of three species of Hanseniaspora isolated from spontaneous wine fermentations.</title>
        <authorList>
            <person name="Sternes P.R."/>
            <person name="Lee D."/>
            <person name="Kutyna D.R."/>
            <person name="Borneman A.R."/>
        </authorList>
    </citation>
    <scope>NUCLEOTIDE SEQUENCE [LARGE SCALE GENOMIC DNA]</scope>
    <source>
        <strain evidence="4">AWRI3579</strain>
    </source>
</reference>
<dbReference type="GO" id="GO:0000724">
    <property type="term" value="P:double-strand break repair via homologous recombination"/>
    <property type="evidence" value="ECO:0007669"/>
    <property type="project" value="TreeGrafter"/>
</dbReference>
<dbReference type="GO" id="GO:0031573">
    <property type="term" value="P:mitotic intra-S DNA damage checkpoint signaling"/>
    <property type="evidence" value="ECO:0007669"/>
    <property type="project" value="TreeGrafter"/>
</dbReference>
<dbReference type="EMBL" id="LPNM01000007">
    <property type="protein sequence ID" value="OEJ85575.1"/>
    <property type="molecule type" value="Genomic_DNA"/>
</dbReference>
<name>A0A1E5RFA8_9ASCO</name>
<dbReference type="GO" id="GO:0033314">
    <property type="term" value="P:mitotic DNA replication checkpoint signaling"/>
    <property type="evidence" value="ECO:0007669"/>
    <property type="project" value="TreeGrafter"/>
</dbReference>
<keyword evidence="4" id="KW-1185">Reference proteome</keyword>
<evidence type="ECO:0000256" key="2">
    <source>
        <dbReference type="ARBA" id="ARBA00023242"/>
    </source>
</evidence>
<dbReference type="GO" id="GO:0006289">
    <property type="term" value="P:nucleotide-excision repair"/>
    <property type="evidence" value="ECO:0007669"/>
    <property type="project" value="TreeGrafter"/>
</dbReference>
<organism evidence="3 4">
    <name type="scientific">Hanseniaspora osmophila</name>
    <dbReference type="NCBI Taxonomy" id="56408"/>
    <lineage>
        <taxon>Eukaryota</taxon>
        <taxon>Fungi</taxon>
        <taxon>Dikarya</taxon>
        <taxon>Ascomycota</taxon>
        <taxon>Saccharomycotina</taxon>
        <taxon>Saccharomycetes</taxon>
        <taxon>Saccharomycodales</taxon>
        <taxon>Saccharomycodaceae</taxon>
        <taxon>Hanseniaspora</taxon>
    </lineage>
</organism>
<protein>
    <submittedName>
        <fullName evidence="3">DNA damage checkpoint control protein MEC3</fullName>
    </submittedName>
</protein>